<feature type="domain" description="MULE transposase" evidence="2">
    <location>
        <begin position="110"/>
        <end position="205"/>
    </location>
</feature>
<evidence type="ECO:0000313" key="4">
    <source>
        <dbReference type="Proteomes" id="UP001630127"/>
    </source>
</evidence>
<evidence type="ECO:0000259" key="2">
    <source>
        <dbReference type="Pfam" id="PF10551"/>
    </source>
</evidence>
<proteinExistence type="predicted"/>
<dbReference type="PANTHER" id="PTHR31569:SF4">
    <property type="entry name" value="SWIM-TYPE DOMAIN-CONTAINING PROTEIN"/>
    <property type="match status" value="1"/>
</dbReference>
<gene>
    <name evidence="3" type="ORF">ACH5RR_003453</name>
</gene>
<feature type="region of interest" description="Disordered" evidence="1">
    <location>
        <begin position="468"/>
        <end position="517"/>
    </location>
</feature>
<sequence>MGHPFARIFSKEEIKSINGLSKSGVPPRQIITSLRQKNPNSQVLARDIYNMRRKIVQDSLDGRSLIQVLFDELGNAGFIFDVKQDEQGHLTHVFFSHPTSIRLSKSYSNVFVMDCTYKTNRYKMPLLEIIGITSFNTSFYSCFAFLRREGHEDCEWALGVFKKILGHDFQPSVIVTDRELALMKAIKVIFPKASNVLCVWHIQKNILANCKSYFRQTEDWAAFLADWISLVYSSTEEAFEKAWHEIQLSYKEKTAVLSYIQKTWLPYKEYFVDAWTEKLLHFGNRATLRAEGAHSKLKKYLMVSTGDIRTVKQKMCILLENDFQEMKGQMLREKNKILHKCNIPFFKEVVTRVSFFALEQLEKQFEMMKDDKMQPTCNGTFMATMGLPCAHMMNAWKEKVLPLESIHSQWRIDTRAYLFPENGVSNSEYPLEVILIDLQERYQQWPLVEKEYAQEKLSQLLNRSSSLNFEPTIQHGKGRPSTRRKRKTLNSTTRDPSQFENMEASLRRKTQQDVAEDGQASEIEITILVQDSLLFDESRSNDLLDLNPMPS</sequence>
<keyword evidence="4" id="KW-1185">Reference proteome</keyword>
<evidence type="ECO:0000313" key="3">
    <source>
        <dbReference type="EMBL" id="KAL3534992.1"/>
    </source>
</evidence>
<dbReference type="Pfam" id="PF10551">
    <property type="entry name" value="MULE"/>
    <property type="match status" value="1"/>
</dbReference>
<accession>A0ABD3AUU2</accession>
<feature type="compositionally biased region" description="Polar residues" evidence="1">
    <location>
        <begin position="489"/>
        <end position="500"/>
    </location>
</feature>
<dbReference type="AlphaFoldDB" id="A0ABD3AUU2"/>
<dbReference type="PANTHER" id="PTHR31569">
    <property type="entry name" value="SWIM-TYPE DOMAIN-CONTAINING PROTEIN"/>
    <property type="match status" value="1"/>
</dbReference>
<organism evidence="3 4">
    <name type="scientific">Cinchona calisaya</name>
    <dbReference type="NCBI Taxonomy" id="153742"/>
    <lineage>
        <taxon>Eukaryota</taxon>
        <taxon>Viridiplantae</taxon>
        <taxon>Streptophyta</taxon>
        <taxon>Embryophyta</taxon>
        <taxon>Tracheophyta</taxon>
        <taxon>Spermatophyta</taxon>
        <taxon>Magnoliopsida</taxon>
        <taxon>eudicotyledons</taxon>
        <taxon>Gunneridae</taxon>
        <taxon>Pentapetalae</taxon>
        <taxon>asterids</taxon>
        <taxon>lamiids</taxon>
        <taxon>Gentianales</taxon>
        <taxon>Rubiaceae</taxon>
        <taxon>Cinchonoideae</taxon>
        <taxon>Cinchoneae</taxon>
        <taxon>Cinchona</taxon>
    </lineage>
</organism>
<dbReference type="InterPro" id="IPR018289">
    <property type="entry name" value="MULE_transposase_dom"/>
</dbReference>
<comment type="caution">
    <text evidence="3">The sequence shown here is derived from an EMBL/GenBank/DDBJ whole genome shotgun (WGS) entry which is preliminary data.</text>
</comment>
<protein>
    <recommendedName>
        <fullName evidence="2">MULE transposase domain-containing protein</fullName>
    </recommendedName>
</protein>
<dbReference type="EMBL" id="JBJUIK010000002">
    <property type="protein sequence ID" value="KAL3534992.1"/>
    <property type="molecule type" value="Genomic_DNA"/>
</dbReference>
<dbReference type="InterPro" id="IPR052579">
    <property type="entry name" value="Zinc_finger_SWIM"/>
</dbReference>
<dbReference type="Proteomes" id="UP001630127">
    <property type="component" value="Unassembled WGS sequence"/>
</dbReference>
<name>A0ABD3AUU2_9GENT</name>
<feature type="compositionally biased region" description="Basic residues" evidence="1">
    <location>
        <begin position="476"/>
        <end position="488"/>
    </location>
</feature>
<reference evidence="3 4" key="1">
    <citation type="submission" date="2024-11" db="EMBL/GenBank/DDBJ databases">
        <title>A near-complete genome assembly of Cinchona calisaya.</title>
        <authorList>
            <person name="Lian D.C."/>
            <person name="Zhao X.W."/>
            <person name="Wei L."/>
        </authorList>
    </citation>
    <scope>NUCLEOTIDE SEQUENCE [LARGE SCALE GENOMIC DNA]</scope>
    <source>
        <tissue evidence="3">Nenye</tissue>
    </source>
</reference>
<evidence type="ECO:0000256" key="1">
    <source>
        <dbReference type="SAM" id="MobiDB-lite"/>
    </source>
</evidence>